<dbReference type="GO" id="GO:0010506">
    <property type="term" value="P:regulation of autophagy"/>
    <property type="evidence" value="ECO:0007669"/>
    <property type="project" value="InterPro"/>
</dbReference>
<feature type="region of interest" description="Disordered" evidence="6">
    <location>
        <begin position="399"/>
        <end position="533"/>
    </location>
</feature>
<keyword evidence="1" id="KW-0808">Transferase</keyword>
<accession>A0AAN9AIQ8</accession>
<dbReference type="InterPro" id="IPR045269">
    <property type="entry name" value="Atg1-like"/>
</dbReference>
<evidence type="ECO:0000313" key="9">
    <source>
        <dbReference type="Proteomes" id="UP001374579"/>
    </source>
</evidence>
<keyword evidence="3" id="KW-0418">Kinase</keyword>
<dbReference type="InterPro" id="IPR017441">
    <property type="entry name" value="Protein_kinase_ATP_BS"/>
</dbReference>
<comment type="caution">
    <text evidence="8">The sequence shown here is derived from an EMBL/GenBank/DDBJ whole genome shotgun (WGS) entry which is preliminary data.</text>
</comment>
<keyword evidence="4 5" id="KW-0067">ATP-binding</keyword>
<evidence type="ECO:0000256" key="5">
    <source>
        <dbReference type="PROSITE-ProRule" id="PRU10141"/>
    </source>
</evidence>
<feature type="compositionally biased region" description="Low complexity" evidence="6">
    <location>
        <begin position="454"/>
        <end position="491"/>
    </location>
</feature>
<keyword evidence="2 5" id="KW-0547">Nucleotide-binding</keyword>
<protein>
    <recommendedName>
        <fullName evidence="7">Protein kinase domain-containing protein</fullName>
    </recommendedName>
</protein>
<organism evidence="8 9">
    <name type="scientific">Littorina saxatilis</name>
    <dbReference type="NCBI Taxonomy" id="31220"/>
    <lineage>
        <taxon>Eukaryota</taxon>
        <taxon>Metazoa</taxon>
        <taxon>Spiralia</taxon>
        <taxon>Lophotrochozoa</taxon>
        <taxon>Mollusca</taxon>
        <taxon>Gastropoda</taxon>
        <taxon>Caenogastropoda</taxon>
        <taxon>Littorinimorpha</taxon>
        <taxon>Littorinoidea</taxon>
        <taxon>Littorinidae</taxon>
        <taxon>Littorina</taxon>
    </lineage>
</organism>
<dbReference type="InterPro" id="IPR011009">
    <property type="entry name" value="Kinase-like_dom_sf"/>
</dbReference>
<dbReference type="GO" id="GO:0000422">
    <property type="term" value="P:autophagy of mitochondrion"/>
    <property type="evidence" value="ECO:0007669"/>
    <property type="project" value="TreeGrafter"/>
</dbReference>
<dbReference type="Pfam" id="PF00069">
    <property type="entry name" value="Pkinase"/>
    <property type="match status" value="1"/>
</dbReference>
<feature type="compositionally biased region" description="Basic and acidic residues" evidence="6">
    <location>
        <begin position="352"/>
        <end position="364"/>
    </location>
</feature>
<dbReference type="FunFam" id="1.10.510.10:FF:000493">
    <property type="entry name" value="serine/threonine-protein kinase unc-51 isoform X2"/>
    <property type="match status" value="1"/>
</dbReference>
<proteinExistence type="predicted"/>
<evidence type="ECO:0000256" key="6">
    <source>
        <dbReference type="SAM" id="MobiDB-lite"/>
    </source>
</evidence>
<dbReference type="AlphaFoldDB" id="A0AAN9AIQ8"/>
<feature type="compositionally biased region" description="Basic and acidic residues" evidence="6">
    <location>
        <begin position="413"/>
        <end position="428"/>
    </location>
</feature>
<dbReference type="GO" id="GO:0034045">
    <property type="term" value="C:phagophore assembly site membrane"/>
    <property type="evidence" value="ECO:0007669"/>
    <property type="project" value="TreeGrafter"/>
</dbReference>
<dbReference type="InterPro" id="IPR008271">
    <property type="entry name" value="Ser/Thr_kinase_AS"/>
</dbReference>
<dbReference type="GO" id="GO:0000045">
    <property type="term" value="P:autophagosome assembly"/>
    <property type="evidence" value="ECO:0007669"/>
    <property type="project" value="TreeGrafter"/>
</dbReference>
<dbReference type="SUPFAM" id="SSF56112">
    <property type="entry name" value="Protein kinase-like (PK-like)"/>
    <property type="match status" value="1"/>
</dbReference>
<dbReference type="GO" id="GO:0034727">
    <property type="term" value="P:piecemeal microautophagy of the nucleus"/>
    <property type="evidence" value="ECO:0007669"/>
    <property type="project" value="TreeGrafter"/>
</dbReference>
<feature type="domain" description="Protein kinase" evidence="7">
    <location>
        <begin position="15"/>
        <end position="283"/>
    </location>
</feature>
<feature type="compositionally biased region" description="Polar residues" evidence="6">
    <location>
        <begin position="307"/>
        <end position="321"/>
    </location>
</feature>
<dbReference type="GO" id="GO:0004674">
    <property type="term" value="F:protein serine/threonine kinase activity"/>
    <property type="evidence" value="ECO:0007669"/>
    <property type="project" value="InterPro"/>
</dbReference>
<evidence type="ECO:0000256" key="3">
    <source>
        <dbReference type="ARBA" id="ARBA00022777"/>
    </source>
</evidence>
<evidence type="ECO:0000259" key="7">
    <source>
        <dbReference type="PROSITE" id="PS50011"/>
    </source>
</evidence>
<dbReference type="EMBL" id="JBAMIC010004070">
    <property type="protein sequence ID" value="KAK7087595.1"/>
    <property type="molecule type" value="Genomic_DNA"/>
</dbReference>
<dbReference type="GO" id="GO:0005524">
    <property type="term" value="F:ATP binding"/>
    <property type="evidence" value="ECO:0007669"/>
    <property type="project" value="UniProtKB-UniRule"/>
</dbReference>
<dbReference type="GO" id="GO:0005829">
    <property type="term" value="C:cytosol"/>
    <property type="evidence" value="ECO:0007669"/>
    <property type="project" value="TreeGrafter"/>
</dbReference>
<gene>
    <name evidence="8" type="ORF">V1264_021626</name>
</gene>
<feature type="compositionally biased region" description="Basic and acidic residues" evidence="6">
    <location>
        <begin position="327"/>
        <end position="336"/>
    </location>
</feature>
<dbReference type="PROSITE" id="PS50011">
    <property type="entry name" value="PROTEIN_KINASE_DOM"/>
    <property type="match status" value="1"/>
</dbReference>
<dbReference type="Gene3D" id="1.10.510.10">
    <property type="entry name" value="Transferase(Phosphotransferase) domain 1"/>
    <property type="match status" value="1"/>
</dbReference>
<dbReference type="SMART" id="SM00220">
    <property type="entry name" value="S_TKc"/>
    <property type="match status" value="1"/>
</dbReference>
<evidence type="ECO:0000313" key="8">
    <source>
        <dbReference type="EMBL" id="KAK7087595.1"/>
    </source>
</evidence>
<dbReference type="InterPro" id="IPR000719">
    <property type="entry name" value="Prot_kinase_dom"/>
</dbReference>
<evidence type="ECO:0000256" key="2">
    <source>
        <dbReference type="ARBA" id="ARBA00022741"/>
    </source>
</evidence>
<dbReference type="PANTHER" id="PTHR24348">
    <property type="entry name" value="SERINE/THREONINE-PROTEIN KINASE UNC-51-RELATED"/>
    <property type="match status" value="1"/>
</dbReference>
<dbReference type="PANTHER" id="PTHR24348:SF22">
    <property type="entry name" value="NON-SPECIFIC SERINE_THREONINE PROTEIN KINASE"/>
    <property type="match status" value="1"/>
</dbReference>
<dbReference type="GO" id="GO:0005776">
    <property type="term" value="C:autophagosome"/>
    <property type="evidence" value="ECO:0007669"/>
    <property type="project" value="TreeGrafter"/>
</dbReference>
<evidence type="ECO:0000256" key="4">
    <source>
        <dbReference type="ARBA" id="ARBA00022840"/>
    </source>
</evidence>
<feature type="compositionally biased region" description="Basic and acidic residues" evidence="6">
    <location>
        <begin position="503"/>
        <end position="516"/>
    </location>
</feature>
<dbReference type="FunFam" id="3.30.200.20:FF:000149">
    <property type="entry name" value="serine/threonine-protein kinase unc-51 isoform X1"/>
    <property type="match status" value="1"/>
</dbReference>
<dbReference type="Gene3D" id="3.30.200.20">
    <property type="entry name" value="Phosphorylase Kinase, domain 1"/>
    <property type="match status" value="1"/>
</dbReference>
<dbReference type="Pfam" id="PF21127">
    <property type="entry name" value="ATG1-like_MIT2"/>
    <property type="match status" value="1"/>
</dbReference>
<feature type="region of interest" description="Disordered" evidence="6">
    <location>
        <begin position="285"/>
        <end position="387"/>
    </location>
</feature>
<evidence type="ECO:0000256" key="1">
    <source>
        <dbReference type="ARBA" id="ARBA00022679"/>
    </source>
</evidence>
<dbReference type="GO" id="GO:0061709">
    <property type="term" value="P:reticulophagy"/>
    <property type="evidence" value="ECO:0007669"/>
    <property type="project" value="TreeGrafter"/>
</dbReference>
<dbReference type="InterPro" id="IPR048941">
    <property type="entry name" value="ATG1-like_MIT2"/>
</dbReference>
<dbReference type="PROSITE" id="PS00107">
    <property type="entry name" value="PROTEIN_KINASE_ATP"/>
    <property type="match status" value="1"/>
</dbReference>
<keyword evidence="9" id="KW-1185">Reference proteome</keyword>
<sequence>MASRRKMESVGDYYYDKKEILGHGAFAIVFKGWKKQDTSVPVAVKCIAKKELSKSKELLAKEIKVLRELSIYQHENVVALLDVKETDSSVFLMIEYCNGGDLAEYLHSKGTLSEDTLSSFMQQIASALNALHEKGIMHRDMKPQNILICHGKGGNKLTTPPTQLQLKIADFGFARFLEDGKMAGTLCGSPMYMAPEVIMSNKYHFKADLWSVGTIIFQCFTGKAPFVANTPQQLRAFYEKNVDLKPRIPEQSSPELRDMLLRLLTRDFEKRIGIKELMQHPFLRKFHRSSGSRDSTSSPIPTRRRTPSLSSEGSTPGSTRAASPLVREVRDPDKDMASTLTGSNDDDAGFTKVEKPDTRPHTPEDFVLVPEGLPEYSGSGEKRGKNVRAPLAEEEYDNFDESVHTSMRPVKLNAEDGKVTFRRDDKQRLSSPTHPQSPRIHSPSSPAPSPPPSQRSGGSSAPIPVPSLSRMSSLSQQLQRDSTSSRTGSPGRSKKRSASSGSGDKEGDRSVARRNSETALAPPDITQVSPPAVQFSIGTPPSMGMWKRTSSFGSCPTTVRLDPSVTTPVPITSPLRRSASCSPGSCCGPHSCGAPSSLPTVAGSPTRCCQPYHHHHHLPHHLSQDPYTTLDPKFHRYPTMPDCTAYIACSGREEVEACHWCGTEPDMRSQPFHSHHILRNAHASHQQSAAACGLGALTPWAGSRERLTSVGCDKDRGSPSSLEHERAIPAAQRCLEQSPPSSMMFAASPTNMESPRPHFVVPELSEDTLMDDEHNQTMAKLSFILDVVEAVVNLARSKGAACNPMADSLSTKRVDNLPPAQVPRFSESQRILEQLVLYLRALQMMSQSITLAEVEIKAERLQYVNSLKNVLRTQSELYVECIDECRRLYQQLGAVCKTPLTTQLVVNTADKLIYNYAVEQCQAAALDELAGNTKESFGRYSTAQILLHSLAQLANNDHDKLLLEKYRRSVELRLHTVAVPNKIPLHCDACS</sequence>
<feature type="binding site" evidence="5">
    <location>
        <position position="50"/>
    </location>
    <ligand>
        <name>ATP</name>
        <dbReference type="ChEBI" id="CHEBI:30616"/>
    </ligand>
</feature>
<reference evidence="8 9" key="1">
    <citation type="submission" date="2024-02" db="EMBL/GenBank/DDBJ databases">
        <title>Chromosome-scale genome assembly of the rough periwinkle Littorina saxatilis.</title>
        <authorList>
            <person name="De Jode A."/>
            <person name="Faria R."/>
            <person name="Formenti G."/>
            <person name="Sims Y."/>
            <person name="Smith T.P."/>
            <person name="Tracey A."/>
            <person name="Wood J.M.D."/>
            <person name="Zagrodzka Z.B."/>
            <person name="Johannesson K."/>
            <person name="Butlin R.K."/>
            <person name="Leder E.H."/>
        </authorList>
    </citation>
    <scope>NUCLEOTIDE SEQUENCE [LARGE SCALE GENOMIC DNA]</scope>
    <source>
        <strain evidence="8">Snail1</strain>
        <tissue evidence="8">Muscle</tissue>
    </source>
</reference>
<dbReference type="PROSITE" id="PS00108">
    <property type="entry name" value="PROTEIN_KINASE_ST"/>
    <property type="match status" value="1"/>
</dbReference>
<dbReference type="Proteomes" id="UP001374579">
    <property type="component" value="Unassembled WGS sequence"/>
</dbReference>
<name>A0AAN9AIQ8_9CAEN</name>
<dbReference type="GO" id="GO:0042594">
    <property type="term" value="P:response to starvation"/>
    <property type="evidence" value="ECO:0007669"/>
    <property type="project" value="TreeGrafter"/>
</dbReference>